<protein>
    <submittedName>
        <fullName evidence="4">Translation initiation factor SUI1</fullName>
    </submittedName>
</protein>
<dbReference type="SUPFAM" id="SSF55159">
    <property type="entry name" value="eIF1-like"/>
    <property type="match status" value="1"/>
</dbReference>
<accession>A0A5E4LNJ4</accession>
<dbReference type="GO" id="GO:0006417">
    <property type="term" value="P:regulation of translation"/>
    <property type="evidence" value="ECO:0007669"/>
    <property type="project" value="UniProtKB-KW"/>
</dbReference>
<dbReference type="InterPro" id="IPR036877">
    <property type="entry name" value="SUI1_dom_sf"/>
</dbReference>
<keyword evidence="1" id="KW-0810">Translation regulation</keyword>
<evidence type="ECO:0000313" key="5">
    <source>
        <dbReference type="Proteomes" id="UP000789941"/>
    </source>
</evidence>
<organism evidence="4 5">
    <name type="scientific">Candidatus Bilamarchaeum dharawalense</name>
    <dbReference type="NCBI Taxonomy" id="2885759"/>
    <lineage>
        <taxon>Archaea</taxon>
        <taxon>Candidatus Micrarchaeota</taxon>
        <taxon>Candidatus Micrarchaeia</taxon>
        <taxon>Candidatus Anstonellales</taxon>
        <taxon>Candidatus Bilamarchaeaceae</taxon>
        <taxon>Candidatus Bilamarchaeum</taxon>
    </lineage>
</organism>
<gene>
    <name evidence="4" type="ORF">LFW2832_00128</name>
</gene>
<comment type="caution">
    <text evidence="4">The sequence shown here is derived from an EMBL/GenBank/DDBJ whole genome shotgun (WGS) entry which is preliminary data.</text>
</comment>
<dbReference type="Gene3D" id="3.30.780.10">
    <property type="entry name" value="SUI1-like domain"/>
    <property type="match status" value="1"/>
</dbReference>
<evidence type="ECO:0000259" key="3">
    <source>
        <dbReference type="PROSITE" id="PS50296"/>
    </source>
</evidence>
<evidence type="ECO:0000256" key="1">
    <source>
        <dbReference type="ARBA" id="ARBA00022845"/>
    </source>
</evidence>
<proteinExistence type="predicted"/>
<dbReference type="AlphaFoldDB" id="A0A5E4LNJ4"/>
<sequence>MLKDLCVCEILDKQGVAKIRVYTTKKKFKKLVTIVEGIDKEQIDQTAKELKHKLACGGTSKEGVIILQGDQKRRTSEVLKQLGYPADSIEVT</sequence>
<reference evidence="4 5" key="1">
    <citation type="submission" date="2019-08" db="EMBL/GenBank/DDBJ databases">
        <authorList>
            <person name="Vazquez-Campos X."/>
        </authorList>
    </citation>
    <scope>NUCLEOTIDE SEQUENCE [LARGE SCALE GENOMIC DNA]</scope>
    <source>
        <strain evidence="4">LFW-283_2</strain>
    </source>
</reference>
<dbReference type="InterPro" id="IPR005872">
    <property type="entry name" value="SUI1_arc_bac"/>
</dbReference>
<dbReference type="CDD" id="cd11567">
    <property type="entry name" value="YciH_like"/>
    <property type="match status" value="1"/>
</dbReference>
<keyword evidence="4" id="KW-0396">Initiation factor</keyword>
<name>A0A5E4LNJ4_9ARCH</name>
<evidence type="ECO:0000256" key="2">
    <source>
        <dbReference type="ARBA" id="ARBA00022917"/>
    </source>
</evidence>
<dbReference type="Proteomes" id="UP000789941">
    <property type="component" value="Unassembled WGS sequence"/>
</dbReference>
<dbReference type="InterPro" id="IPR001950">
    <property type="entry name" value="SUI1"/>
</dbReference>
<dbReference type="PROSITE" id="PS50296">
    <property type="entry name" value="SUI1"/>
    <property type="match status" value="1"/>
</dbReference>
<feature type="domain" description="SUI1" evidence="3">
    <location>
        <begin position="19"/>
        <end position="83"/>
    </location>
</feature>
<dbReference type="Pfam" id="PF01253">
    <property type="entry name" value="SUI1"/>
    <property type="match status" value="1"/>
</dbReference>
<dbReference type="GO" id="GO:0003743">
    <property type="term" value="F:translation initiation factor activity"/>
    <property type="evidence" value="ECO:0007669"/>
    <property type="project" value="UniProtKB-KW"/>
</dbReference>
<keyword evidence="2" id="KW-0648">Protein biosynthesis</keyword>
<dbReference type="EMBL" id="CABMJJ010000004">
    <property type="protein sequence ID" value="VVC02979.1"/>
    <property type="molecule type" value="Genomic_DNA"/>
</dbReference>
<evidence type="ECO:0000313" key="4">
    <source>
        <dbReference type="EMBL" id="VVC02979.1"/>
    </source>
</evidence>